<dbReference type="PROSITE" id="PS51257">
    <property type="entry name" value="PROKAR_LIPOPROTEIN"/>
    <property type="match status" value="1"/>
</dbReference>
<keyword evidence="1" id="KW-0732">Signal</keyword>
<organism evidence="3 4">
    <name type="scientific">Roseinatronobacter ekhonensis</name>
    <dbReference type="NCBI Taxonomy" id="254356"/>
    <lineage>
        <taxon>Bacteria</taxon>
        <taxon>Pseudomonadati</taxon>
        <taxon>Pseudomonadota</taxon>
        <taxon>Alphaproteobacteria</taxon>
        <taxon>Rhodobacterales</taxon>
        <taxon>Paracoccaceae</taxon>
        <taxon>Roseinatronobacter</taxon>
    </lineage>
</organism>
<proteinExistence type="predicted"/>
<protein>
    <recommendedName>
        <fullName evidence="2">ABC-type transport auxiliary lipoprotein component domain-containing protein</fullName>
    </recommendedName>
</protein>
<evidence type="ECO:0000313" key="3">
    <source>
        <dbReference type="EMBL" id="SUZ30815.1"/>
    </source>
</evidence>
<dbReference type="Proteomes" id="UP000272908">
    <property type="component" value="Unassembled WGS sequence"/>
</dbReference>
<evidence type="ECO:0000256" key="1">
    <source>
        <dbReference type="SAM" id="SignalP"/>
    </source>
</evidence>
<name>A0A3B0M3W3_9RHOB</name>
<evidence type="ECO:0000259" key="2">
    <source>
        <dbReference type="Pfam" id="PF03886"/>
    </source>
</evidence>
<reference evidence="4" key="1">
    <citation type="submission" date="2018-08" db="EMBL/GenBank/DDBJ databases">
        <authorList>
            <person name="Rodrigo-Torres L."/>
            <person name="Arahal R. D."/>
            <person name="Lucena T."/>
        </authorList>
    </citation>
    <scope>NUCLEOTIDE SEQUENCE [LARGE SCALE GENOMIC DNA]</scope>
    <source>
        <strain evidence="4">CECT 7235</strain>
    </source>
</reference>
<dbReference type="RefSeq" id="WP_121093108.1">
    <property type="nucleotide sequence ID" value="NZ_UIHC01000003.1"/>
</dbReference>
<dbReference type="InterPro" id="IPR005586">
    <property type="entry name" value="ABC_trans_aux"/>
</dbReference>
<dbReference type="AlphaFoldDB" id="A0A3B0M3W3"/>
<dbReference type="Gene3D" id="3.40.50.10610">
    <property type="entry name" value="ABC-type transport auxiliary lipoprotein component"/>
    <property type="match status" value="1"/>
</dbReference>
<dbReference type="SUPFAM" id="SSF159594">
    <property type="entry name" value="XCC0632-like"/>
    <property type="match status" value="1"/>
</dbReference>
<accession>A0A3B0M3W3</accession>
<keyword evidence="4" id="KW-1185">Reference proteome</keyword>
<sequence length="210" mass="22396">MKFARLAIVFSSILLISGCGAISALNKASTPLDAYELRAPSGLPQATRSLSRALSVEPPTTSGALDTDRILVKPNAVQSLYLPDGRWASELPAMWQTMALRAFEDTGALSYVGRRPLGAVGDFALISEITDFQAELVGEEAATIRLRLTARMVRESDARVMARQVFSAAVPVEGTETLALVNGFNTASDTVLADIVRWGLQVMGVTLPAS</sequence>
<dbReference type="EMBL" id="UIHC01000003">
    <property type="protein sequence ID" value="SUZ30815.1"/>
    <property type="molecule type" value="Genomic_DNA"/>
</dbReference>
<dbReference type="Pfam" id="PF03886">
    <property type="entry name" value="ABC_trans_aux"/>
    <property type="match status" value="1"/>
</dbReference>
<feature type="chain" id="PRO_5017361208" description="ABC-type transport auxiliary lipoprotein component domain-containing protein" evidence="1">
    <location>
        <begin position="22"/>
        <end position="210"/>
    </location>
</feature>
<feature type="domain" description="ABC-type transport auxiliary lipoprotein component" evidence="2">
    <location>
        <begin position="35"/>
        <end position="196"/>
    </location>
</feature>
<evidence type="ECO:0000313" key="4">
    <source>
        <dbReference type="Proteomes" id="UP000272908"/>
    </source>
</evidence>
<gene>
    <name evidence="3" type="ORF">ROE7235_00542</name>
</gene>
<feature type="signal peptide" evidence="1">
    <location>
        <begin position="1"/>
        <end position="21"/>
    </location>
</feature>
<dbReference type="OrthoDB" id="9808689at2"/>